<keyword evidence="3" id="KW-1185">Reference proteome</keyword>
<name>A0AAN7Y9B3_ELEMC</name>
<comment type="caution">
    <text evidence="2">The sequence shown here is derived from an EMBL/GenBank/DDBJ whole genome shotgun (WGS) entry which is preliminary data.</text>
</comment>
<reference evidence="2 3" key="1">
    <citation type="journal article" date="2023" name="Genes (Basel)">
        <title>Chromosome-Level Genome Assembly and Circadian Gene Repertoire of the Patagonia Blennie Eleginops maclovinus-The Closest Ancestral Proxy of Antarctic Cryonotothenioids.</title>
        <authorList>
            <person name="Cheng C.C."/>
            <person name="Rivera-Colon A.G."/>
            <person name="Minhas B.F."/>
            <person name="Wilson L."/>
            <person name="Rayamajhi N."/>
            <person name="Vargas-Chacoff L."/>
            <person name="Catchen J.M."/>
        </authorList>
    </citation>
    <scope>NUCLEOTIDE SEQUENCE [LARGE SCALE GENOMIC DNA]</scope>
    <source>
        <strain evidence="2">JMC-PN-2008</strain>
    </source>
</reference>
<organism evidence="2 3">
    <name type="scientific">Eleginops maclovinus</name>
    <name type="common">Patagonian blennie</name>
    <name type="synonym">Eleginus maclovinus</name>
    <dbReference type="NCBI Taxonomy" id="56733"/>
    <lineage>
        <taxon>Eukaryota</taxon>
        <taxon>Metazoa</taxon>
        <taxon>Chordata</taxon>
        <taxon>Craniata</taxon>
        <taxon>Vertebrata</taxon>
        <taxon>Euteleostomi</taxon>
        <taxon>Actinopterygii</taxon>
        <taxon>Neopterygii</taxon>
        <taxon>Teleostei</taxon>
        <taxon>Neoteleostei</taxon>
        <taxon>Acanthomorphata</taxon>
        <taxon>Eupercaria</taxon>
        <taxon>Perciformes</taxon>
        <taxon>Notothenioidei</taxon>
        <taxon>Eleginopidae</taxon>
        <taxon>Eleginops</taxon>
    </lineage>
</organism>
<reference evidence="2 3" key="2">
    <citation type="journal article" date="2023" name="Mol. Biol. Evol.">
        <title>Genomics of Secondarily Temperate Adaptation in the Only Non-Antarctic Icefish.</title>
        <authorList>
            <person name="Rivera-Colon A.G."/>
            <person name="Rayamajhi N."/>
            <person name="Minhas B.F."/>
            <person name="Madrigal G."/>
            <person name="Bilyk K.T."/>
            <person name="Yoon V."/>
            <person name="Hune M."/>
            <person name="Gregory S."/>
            <person name="Cheng C.H.C."/>
            <person name="Catchen J.M."/>
        </authorList>
    </citation>
    <scope>NUCLEOTIDE SEQUENCE [LARGE SCALE GENOMIC DNA]</scope>
    <source>
        <strain evidence="2">JMC-PN-2008</strain>
    </source>
</reference>
<evidence type="ECO:0000313" key="3">
    <source>
        <dbReference type="Proteomes" id="UP001346869"/>
    </source>
</evidence>
<sequence length="73" mass="7600">MTKLPGRVSGFSPLPGPGTPAASPQRQLPCHDELLTGPKTACLMLCQARHGAAGMLAASWPTPCITGLKPFYP</sequence>
<dbReference type="Proteomes" id="UP001346869">
    <property type="component" value="Unassembled WGS sequence"/>
</dbReference>
<accession>A0AAN7Y9B3</accession>
<dbReference type="EMBL" id="JAUZQC010000003">
    <property type="protein sequence ID" value="KAK5873945.1"/>
    <property type="molecule type" value="Genomic_DNA"/>
</dbReference>
<dbReference type="AlphaFoldDB" id="A0AAN7Y9B3"/>
<feature type="region of interest" description="Disordered" evidence="1">
    <location>
        <begin position="1"/>
        <end position="27"/>
    </location>
</feature>
<evidence type="ECO:0000313" key="2">
    <source>
        <dbReference type="EMBL" id="KAK5873945.1"/>
    </source>
</evidence>
<gene>
    <name evidence="2" type="ORF">PBY51_018939</name>
</gene>
<proteinExistence type="predicted"/>
<evidence type="ECO:0000256" key="1">
    <source>
        <dbReference type="SAM" id="MobiDB-lite"/>
    </source>
</evidence>
<protein>
    <submittedName>
        <fullName evidence="2">Uncharacterized protein</fullName>
    </submittedName>
</protein>